<feature type="chain" id="PRO_5021891984" evidence="5">
    <location>
        <begin position="26"/>
        <end position="116"/>
    </location>
</feature>
<protein>
    <submittedName>
        <fullName evidence="7">Cytochrome c6</fullName>
    </submittedName>
</protein>
<dbReference type="SUPFAM" id="SSF46626">
    <property type="entry name" value="Cytochrome c"/>
    <property type="match status" value="1"/>
</dbReference>
<dbReference type="InterPro" id="IPR036909">
    <property type="entry name" value="Cyt_c-like_dom_sf"/>
</dbReference>
<organism evidence="7 8">
    <name type="scientific">Saltatorellus ferox</name>
    <dbReference type="NCBI Taxonomy" id="2528018"/>
    <lineage>
        <taxon>Bacteria</taxon>
        <taxon>Pseudomonadati</taxon>
        <taxon>Planctomycetota</taxon>
        <taxon>Planctomycetia</taxon>
        <taxon>Planctomycetia incertae sedis</taxon>
        <taxon>Saltatorellus</taxon>
    </lineage>
</organism>
<dbReference type="OrthoDB" id="5570429at2"/>
<evidence type="ECO:0000313" key="7">
    <source>
        <dbReference type="EMBL" id="QDV05439.1"/>
    </source>
</evidence>
<sequence length="116" mass="12242" precursor="true">MHRFPHFTAARLLAAILLASSSVLAACGGAALSDSAQRGRKVFLESSKPSCASCHQLLNAGSPKGFGPDLDLLRPTREQTVQSVTNGVKIMPPQKGILTPEQIEDVASYLLEVAGK</sequence>
<reference evidence="7 8" key="1">
    <citation type="submission" date="2019-02" db="EMBL/GenBank/DDBJ databases">
        <title>Deep-cultivation of Planctomycetes and their phenomic and genomic characterization uncovers novel biology.</title>
        <authorList>
            <person name="Wiegand S."/>
            <person name="Jogler M."/>
            <person name="Boedeker C."/>
            <person name="Pinto D."/>
            <person name="Vollmers J."/>
            <person name="Rivas-Marin E."/>
            <person name="Kohn T."/>
            <person name="Peeters S.H."/>
            <person name="Heuer A."/>
            <person name="Rast P."/>
            <person name="Oberbeckmann S."/>
            <person name="Bunk B."/>
            <person name="Jeske O."/>
            <person name="Meyerdierks A."/>
            <person name="Storesund J.E."/>
            <person name="Kallscheuer N."/>
            <person name="Luecker S."/>
            <person name="Lage O.M."/>
            <person name="Pohl T."/>
            <person name="Merkel B.J."/>
            <person name="Hornburger P."/>
            <person name="Mueller R.-W."/>
            <person name="Bruemmer F."/>
            <person name="Labrenz M."/>
            <person name="Spormann A.M."/>
            <person name="Op den Camp H."/>
            <person name="Overmann J."/>
            <person name="Amann R."/>
            <person name="Jetten M.S.M."/>
            <person name="Mascher T."/>
            <person name="Medema M.H."/>
            <person name="Devos D.P."/>
            <person name="Kaster A.-K."/>
            <person name="Ovreas L."/>
            <person name="Rohde M."/>
            <person name="Galperin M.Y."/>
            <person name="Jogler C."/>
        </authorList>
    </citation>
    <scope>NUCLEOTIDE SEQUENCE [LARGE SCALE GENOMIC DNA]</scope>
    <source>
        <strain evidence="7 8">Poly30</strain>
    </source>
</reference>
<evidence type="ECO:0000256" key="2">
    <source>
        <dbReference type="ARBA" id="ARBA00022723"/>
    </source>
</evidence>
<dbReference type="GO" id="GO:0046872">
    <property type="term" value="F:metal ion binding"/>
    <property type="evidence" value="ECO:0007669"/>
    <property type="project" value="UniProtKB-KW"/>
</dbReference>
<dbReference type="AlphaFoldDB" id="A0A518EMY3"/>
<feature type="domain" description="Cytochrome c" evidence="6">
    <location>
        <begin position="34"/>
        <end position="114"/>
    </location>
</feature>
<feature type="signal peptide" evidence="5">
    <location>
        <begin position="1"/>
        <end position="25"/>
    </location>
</feature>
<dbReference type="GO" id="GO:0009055">
    <property type="term" value="F:electron transfer activity"/>
    <property type="evidence" value="ECO:0007669"/>
    <property type="project" value="InterPro"/>
</dbReference>
<dbReference type="Proteomes" id="UP000320390">
    <property type="component" value="Chromosome"/>
</dbReference>
<keyword evidence="2 4" id="KW-0479">Metal-binding</keyword>
<evidence type="ECO:0000313" key="8">
    <source>
        <dbReference type="Proteomes" id="UP000320390"/>
    </source>
</evidence>
<dbReference type="GO" id="GO:0020037">
    <property type="term" value="F:heme binding"/>
    <property type="evidence" value="ECO:0007669"/>
    <property type="project" value="InterPro"/>
</dbReference>
<keyword evidence="5" id="KW-0732">Signal</keyword>
<dbReference type="InterPro" id="IPR009056">
    <property type="entry name" value="Cyt_c-like_dom"/>
</dbReference>
<keyword evidence="1 4" id="KW-0349">Heme</keyword>
<evidence type="ECO:0000256" key="1">
    <source>
        <dbReference type="ARBA" id="ARBA00022617"/>
    </source>
</evidence>
<dbReference type="PROSITE" id="PS51257">
    <property type="entry name" value="PROKAR_LIPOPROTEIN"/>
    <property type="match status" value="1"/>
</dbReference>
<evidence type="ECO:0000256" key="3">
    <source>
        <dbReference type="ARBA" id="ARBA00023004"/>
    </source>
</evidence>
<evidence type="ECO:0000259" key="6">
    <source>
        <dbReference type="PROSITE" id="PS51007"/>
    </source>
</evidence>
<keyword evidence="3 4" id="KW-0408">Iron</keyword>
<dbReference type="Gene3D" id="1.10.760.10">
    <property type="entry name" value="Cytochrome c-like domain"/>
    <property type="match status" value="1"/>
</dbReference>
<keyword evidence="8" id="KW-1185">Reference proteome</keyword>
<gene>
    <name evidence="7" type="primary">petJ_1</name>
    <name evidence="7" type="ORF">Poly30_09360</name>
</gene>
<evidence type="ECO:0000256" key="5">
    <source>
        <dbReference type="SAM" id="SignalP"/>
    </source>
</evidence>
<name>A0A518EMY3_9BACT</name>
<evidence type="ECO:0000256" key="4">
    <source>
        <dbReference type="PROSITE-ProRule" id="PRU00433"/>
    </source>
</evidence>
<dbReference type="PROSITE" id="PS51007">
    <property type="entry name" value="CYTC"/>
    <property type="match status" value="1"/>
</dbReference>
<dbReference type="Pfam" id="PF13442">
    <property type="entry name" value="Cytochrome_CBB3"/>
    <property type="match status" value="1"/>
</dbReference>
<accession>A0A518EMY3</accession>
<proteinExistence type="predicted"/>
<dbReference type="RefSeq" id="WP_145194843.1">
    <property type="nucleotide sequence ID" value="NZ_CP036434.1"/>
</dbReference>
<dbReference type="EMBL" id="CP036434">
    <property type="protein sequence ID" value="QDV05439.1"/>
    <property type="molecule type" value="Genomic_DNA"/>
</dbReference>